<name>A0A238ZN46_9ACTN</name>
<dbReference type="EMBL" id="FZNR01000006">
    <property type="protein sequence ID" value="SNR84471.1"/>
    <property type="molecule type" value="Genomic_DNA"/>
</dbReference>
<keyword evidence="4" id="KW-1185">Reference proteome</keyword>
<dbReference type="AlphaFoldDB" id="A0A238ZN46"/>
<dbReference type="RefSeq" id="WP_089294356.1">
    <property type="nucleotide sequence ID" value="NZ_BOMU01000053.1"/>
</dbReference>
<evidence type="ECO:0000313" key="3">
    <source>
        <dbReference type="EMBL" id="SNR84471.1"/>
    </source>
</evidence>
<keyword evidence="1" id="KW-0560">Oxidoreductase</keyword>
<dbReference type="PANTHER" id="PTHR14239">
    <property type="entry name" value="DUDULIN-RELATED"/>
    <property type="match status" value="1"/>
</dbReference>
<dbReference type="Pfam" id="PF03807">
    <property type="entry name" value="F420_oxidored"/>
    <property type="match status" value="1"/>
</dbReference>
<dbReference type="GO" id="GO:0016491">
    <property type="term" value="F:oxidoreductase activity"/>
    <property type="evidence" value="ECO:0007669"/>
    <property type="project" value="UniProtKB-KW"/>
</dbReference>
<accession>A0A238ZN46</accession>
<gene>
    <name evidence="3" type="ORF">SAMN06264365_106147</name>
</gene>
<reference evidence="3 4" key="1">
    <citation type="submission" date="2017-06" db="EMBL/GenBank/DDBJ databases">
        <authorList>
            <person name="Kim H.J."/>
            <person name="Triplett B.A."/>
        </authorList>
    </citation>
    <scope>NUCLEOTIDE SEQUENCE [LARGE SCALE GENOMIC DNA]</scope>
    <source>
        <strain evidence="3 4">DSM 43151</strain>
    </source>
</reference>
<dbReference type="InterPro" id="IPR051267">
    <property type="entry name" value="STEAP_metalloreductase"/>
</dbReference>
<organism evidence="3 4">
    <name type="scientific">Actinoplanes regularis</name>
    <dbReference type="NCBI Taxonomy" id="52697"/>
    <lineage>
        <taxon>Bacteria</taxon>
        <taxon>Bacillati</taxon>
        <taxon>Actinomycetota</taxon>
        <taxon>Actinomycetes</taxon>
        <taxon>Micromonosporales</taxon>
        <taxon>Micromonosporaceae</taxon>
        <taxon>Actinoplanes</taxon>
    </lineage>
</organism>
<feature type="domain" description="Pyrroline-5-carboxylate reductase catalytic N-terminal" evidence="2">
    <location>
        <begin position="3"/>
        <end position="93"/>
    </location>
</feature>
<protein>
    <recommendedName>
        <fullName evidence="2">Pyrroline-5-carboxylate reductase catalytic N-terminal domain-containing protein</fullName>
    </recommendedName>
</protein>
<dbReference type="Proteomes" id="UP000198415">
    <property type="component" value="Unassembled WGS sequence"/>
</dbReference>
<dbReference type="PANTHER" id="PTHR14239:SF10">
    <property type="entry name" value="REDUCTASE"/>
    <property type="match status" value="1"/>
</dbReference>
<evidence type="ECO:0000313" key="4">
    <source>
        <dbReference type="Proteomes" id="UP000198415"/>
    </source>
</evidence>
<dbReference type="OrthoDB" id="5738121at2"/>
<dbReference type="SUPFAM" id="SSF51735">
    <property type="entry name" value="NAD(P)-binding Rossmann-fold domains"/>
    <property type="match status" value="1"/>
</dbReference>
<evidence type="ECO:0000256" key="1">
    <source>
        <dbReference type="ARBA" id="ARBA00023002"/>
    </source>
</evidence>
<dbReference type="Gene3D" id="3.40.50.720">
    <property type="entry name" value="NAD(P)-binding Rossmann-like Domain"/>
    <property type="match status" value="1"/>
</dbReference>
<dbReference type="InterPro" id="IPR028939">
    <property type="entry name" value="P5C_Rdtase_cat_N"/>
</dbReference>
<sequence length="255" mass="26865">MNIGVIGAGQLGGTLATWCAENGHDVAVTSRHPDRLTDLVEHGDGHIRAMTIPEAAAFGDVLFFAPNWESAREAIDLAHDAMAGKVVIDATNPVPILTSAMSDAMSDPMSSTTDPSGLGSFSPGFPSTLDIPSFLRVPEAPGTAHPTADLTTSGFEQLIALAPEAHWVKAFNTISTEVLDRRRGHDPLLAEYVCTDQRDARDAACHIIQELGFAPFFAGGPEAARLTETGGPLQMCEVDVKDAKDVLAAALATVH</sequence>
<dbReference type="InterPro" id="IPR036291">
    <property type="entry name" value="NAD(P)-bd_dom_sf"/>
</dbReference>
<proteinExistence type="predicted"/>
<evidence type="ECO:0000259" key="2">
    <source>
        <dbReference type="Pfam" id="PF03807"/>
    </source>
</evidence>